<reference evidence="2 3" key="1">
    <citation type="submission" date="2023-07" db="EMBL/GenBank/DDBJ databases">
        <title>Sequencing the genomes of 1000 actinobacteria strains.</title>
        <authorList>
            <person name="Klenk H.-P."/>
        </authorList>
    </citation>
    <scope>NUCLEOTIDE SEQUENCE [LARGE SCALE GENOMIC DNA]</scope>
    <source>
        <strain evidence="2 3">DSM 45805</strain>
    </source>
</reference>
<dbReference type="EMBL" id="JAUSUT010000001">
    <property type="protein sequence ID" value="MDQ0381117.1"/>
    <property type="molecule type" value="Genomic_DNA"/>
</dbReference>
<protein>
    <submittedName>
        <fullName evidence="2">Uncharacterized protein</fullName>
    </submittedName>
</protein>
<feature type="compositionally biased region" description="Low complexity" evidence="1">
    <location>
        <begin position="25"/>
        <end position="43"/>
    </location>
</feature>
<evidence type="ECO:0000313" key="2">
    <source>
        <dbReference type="EMBL" id="MDQ0381117.1"/>
    </source>
</evidence>
<gene>
    <name evidence="2" type="ORF">FB470_005111</name>
</gene>
<evidence type="ECO:0000256" key="1">
    <source>
        <dbReference type="SAM" id="MobiDB-lite"/>
    </source>
</evidence>
<dbReference type="Proteomes" id="UP001229651">
    <property type="component" value="Unassembled WGS sequence"/>
</dbReference>
<name>A0ABU0F0N2_9PSEU</name>
<evidence type="ECO:0000313" key="3">
    <source>
        <dbReference type="Proteomes" id="UP001229651"/>
    </source>
</evidence>
<feature type="region of interest" description="Disordered" evidence="1">
    <location>
        <begin position="1"/>
        <end position="43"/>
    </location>
</feature>
<sequence>MDEPNADTIATVEHGSRAAGTGEPSAAVASAARRPGSSSARTR</sequence>
<accession>A0ABU0F0N2</accession>
<keyword evidence="3" id="KW-1185">Reference proteome</keyword>
<proteinExistence type="predicted"/>
<organism evidence="2 3">
    <name type="scientific">Amycolatopsis thermophila</name>
    <dbReference type="NCBI Taxonomy" id="206084"/>
    <lineage>
        <taxon>Bacteria</taxon>
        <taxon>Bacillati</taxon>
        <taxon>Actinomycetota</taxon>
        <taxon>Actinomycetes</taxon>
        <taxon>Pseudonocardiales</taxon>
        <taxon>Pseudonocardiaceae</taxon>
        <taxon>Amycolatopsis</taxon>
    </lineage>
</organism>
<comment type="caution">
    <text evidence="2">The sequence shown here is derived from an EMBL/GenBank/DDBJ whole genome shotgun (WGS) entry which is preliminary data.</text>
</comment>